<protein>
    <submittedName>
        <fullName evidence="2">Uncharacterized protein</fullName>
    </submittedName>
</protein>
<evidence type="ECO:0000313" key="3">
    <source>
        <dbReference type="Proteomes" id="UP000000768"/>
    </source>
</evidence>
<evidence type="ECO:0000313" key="2">
    <source>
        <dbReference type="EMBL" id="OQU83791.1"/>
    </source>
</evidence>
<gene>
    <name evidence="2" type="ORF">SORBI_3005G177025</name>
</gene>
<name>A0A1Z5RJR3_SORBI</name>
<organism evidence="2 3">
    <name type="scientific">Sorghum bicolor</name>
    <name type="common">Sorghum</name>
    <name type="synonym">Sorghum vulgare</name>
    <dbReference type="NCBI Taxonomy" id="4558"/>
    <lineage>
        <taxon>Eukaryota</taxon>
        <taxon>Viridiplantae</taxon>
        <taxon>Streptophyta</taxon>
        <taxon>Embryophyta</taxon>
        <taxon>Tracheophyta</taxon>
        <taxon>Spermatophyta</taxon>
        <taxon>Magnoliopsida</taxon>
        <taxon>Liliopsida</taxon>
        <taxon>Poales</taxon>
        <taxon>Poaceae</taxon>
        <taxon>PACMAD clade</taxon>
        <taxon>Panicoideae</taxon>
        <taxon>Andropogonodae</taxon>
        <taxon>Andropogoneae</taxon>
        <taxon>Sorghinae</taxon>
        <taxon>Sorghum</taxon>
    </lineage>
</organism>
<reference evidence="2 3" key="1">
    <citation type="journal article" date="2009" name="Nature">
        <title>The Sorghum bicolor genome and the diversification of grasses.</title>
        <authorList>
            <person name="Paterson A.H."/>
            <person name="Bowers J.E."/>
            <person name="Bruggmann R."/>
            <person name="Dubchak I."/>
            <person name="Grimwood J."/>
            <person name="Gundlach H."/>
            <person name="Haberer G."/>
            <person name="Hellsten U."/>
            <person name="Mitros T."/>
            <person name="Poliakov A."/>
            <person name="Schmutz J."/>
            <person name="Spannagl M."/>
            <person name="Tang H."/>
            <person name="Wang X."/>
            <person name="Wicker T."/>
            <person name="Bharti A.K."/>
            <person name="Chapman J."/>
            <person name="Feltus F.A."/>
            <person name="Gowik U."/>
            <person name="Grigoriev I.V."/>
            <person name="Lyons E."/>
            <person name="Maher C.A."/>
            <person name="Martis M."/>
            <person name="Narechania A."/>
            <person name="Otillar R.P."/>
            <person name="Penning B.W."/>
            <person name="Salamov A.A."/>
            <person name="Wang Y."/>
            <person name="Zhang L."/>
            <person name="Carpita N.C."/>
            <person name="Freeling M."/>
            <person name="Gingle A.R."/>
            <person name="Hash C.T."/>
            <person name="Keller B."/>
            <person name="Klein P."/>
            <person name="Kresovich S."/>
            <person name="McCann M.C."/>
            <person name="Ming R."/>
            <person name="Peterson D.G."/>
            <person name="Mehboob-ur-Rahman"/>
            <person name="Ware D."/>
            <person name="Westhoff P."/>
            <person name="Mayer K.F."/>
            <person name="Messing J."/>
            <person name="Rokhsar D.S."/>
        </authorList>
    </citation>
    <scope>NUCLEOTIDE SEQUENCE [LARGE SCALE GENOMIC DNA]</scope>
    <source>
        <strain evidence="3">cv. BTx623</strain>
    </source>
</reference>
<keyword evidence="3" id="KW-1185">Reference proteome</keyword>
<feature type="compositionally biased region" description="Polar residues" evidence="1">
    <location>
        <begin position="1"/>
        <end position="13"/>
    </location>
</feature>
<sequence length="125" mass="13629">MPRTVPANTQKYVTKQAELASLAPKSREDKRSGRPSRSSFGPSRRRCSRSRLSPTVVLLPPELVRVTATPPGARPRDSTKARICYLAWSSSLAAGLAHPRLELFAVAHILPTVAAVRPQAECMDV</sequence>
<dbReference type="InParanoid" id="A0A1Z5RJR3"/>
<dbReference type="AlphaFoldDB" id="A0A1Z5RJR3"/>
<dbReference type="Gramene" id="OQU83791">
    <property type="protein sequence ID" value="OQU83791"/>
    <property type="gene ID" value="SORBI_3005G177025"/>
</dbReference>
<accession>A0A1Z5RJR3</accession>
<reference evidence="3" key="2">
    <citation type="journal article" date="2018" name="Plant J.">
        <title>The Sorghum bicolor reference genome: improved assembly, gene annotations, a transcriptome atlas, and signatures of genome organization.</title>
        <authorList>
            <person name="McCormick R.F."/>
            <person name="Truong S.K."/>
            <person name="Sreedasyam A."/>
            <person name="Jenkins J."/>
            <person name="Shu S."/>
            <person name="Sims D."/>
            <person name="Kennedy M."/>
            <person name="Amirebrahimi M."/>
            <person name="Weers B.D."/>
            <person name="McKinley B."/>
            <person name="Mattison A."/>
            <person name="Morishige D.T."/>
            <person name="Grimwood J."/>
            <person name="Schmutz J."/>
            <person name="Mullet J.E."/>
        </authorList>
    </citation>
    <scope>NUCLEOTIDE SEQUENCE [LARGE SCALE GENOMIC DNA]</scope>
    <source>
        <strain evidence="3">cv. BTx623</strain>
    </source>
</reference>
<evidence type="ECO:0000256" key="1">
    <source>
        <dbReference type="SAM" id="MobiDB-lite"/>
    </source>
</evidence>
<feature type="region of interest" description="Disordered" evidence="1">
    <location>
        <begin position="1"/>
        <end position="53"/>
    </location>
</feature>
<proteinExistence type="predicted"/>
<dbReference type="Proteomes" id="UP000000768">
    <property type="component" value="Chromosome 5"/>
</dbReference>
<dbReference type="EMBL" id="CM000764">
    <property type="protein sequence ID" value="OQU83791.1"/>
    <property type="molecule type" value="Genomic_DNA"/>
</dbReference>